<protein>
    <submittedName>
        <fullName evidence="3">Uncharacterized protein LOC113996478 isoform X4</fullName>
    </submittedName>
</protein>
<feature type="region of interest" description="Disordered" evidence="1">
    <location>
        <begin position="230"/>
        <end position="263"/>
    </location>
</feature>
<feature type="region of interest" description="Disordered" evidence="1">
    <location>
        <begin position="769"/>
        <end position="830"/>
    </location>
</feature>
<evidence type="ECO:0000256" key="1">
    <source>
        <dbReference type="SAM" id="MobiDB-lite"/>
    </source>
</evidence>
<dbReference type="GeneID" id="113996478"/>
<feature type="compositionally biased region" description="Basic and acidic residues" evidence="1">
    <location>
        <begin position="925"/>
        <end position="934"/>
    </location>
</feature>
<dbReference type="Proteomes" id="UP000504627">
    <property type="component" value="Unplaced"/>
</dbReference>
<feature type="compositionally biased region" description="Polar residues" evidence="1">
    <location>
        <begin position="24"/>
        <end position="37"/>
    </location>
</feature>
<feature type="region of interest" description="Disordered" evidence="1">
    <location>
        <begin position="148"/>
        <end position="210"/>
    </location>
</feature>
<proteinExistence type="predicted"/>
<dbReference type="RefSeq" id="XP_039234776.1">
    <property type="nucleotide sequence ID" value="XM_039378842.1"/>
</dbReference>
<dbReference type="AlphaFoldDB" id="A0A7R5K1D5"/>
<feature type="compositionally biased region" description="Basic and acidic residues" evidence="1">
    <location>
        <begin position="41"/>
        <end position="53"/>
    </location>
</feature>
<feature type="region of interest" description="Disordered" evidence="1">
    <location>
        <begin position="75"/>
        <end position="108"/>
    </location>
</feature>
<feature type="region of interest" description="Disordered" evidence="1">
    <location>
        <begin position="303"/>
        <end position="366"/>
    </location>
</feature>
<feature type="compositionally biased region" description="Basic and acidic residues" evidence="1">
    <location>
        <begin position="661"/>
        <end position="674"/>
    </location>
</feature>
<feature type="compositionally biased region" description="Basic and acidic residues" evidence="1">
    <location>
        <begin position="150"/>
        <end position="159"/>
    </location>
</feature>
<gene>
    <name evidence="3" type="primary">LOC113996478</name>
</gene>
<feature type="compositionally biased region" description="Basic and acidic residues" evidence="1">
    <location>
        <begin position="305"/>
        <end position="314"/>
    </location>
</feature>
<feature type="region of interest" description="Disordered" evidence="1">
    <location>
        <begin position="699"/>
        <end position="728"/>
    </location>
</feature>
<name>A0A7R5K1D5_9PASS</name>
<feature type="compositionally biased region" description="Basic and acidic residues" evidence="1">
    <location>
        <begin position="196"/>
        <end position="209"/>
    </location>
</feature>
<organism evidence="2 3">
    <name type="scientific">Pipra filicauda</name>
    <name type="common">Wire-tailed manakin</name>
    <dbReference type="NCBI Taxonomy" id="649802"/>
    <lineage>
        <taxon>Eukaryota</taxon>
        <taxon>Metazoa</taxon>
        <taxon>Chordata</taxon>
        <taxon>Craniata</taxon>
        <taxon>Vertebrata</taxon>
        <taxon>Euteleostomi</taxon>
        <taxon>Archelosauria</taxon>
        <taxon>Archosauria</taxon>
        <taxon>Dinosauria</taxon>
        <taxon>Saurischia</taxon>
        <taxon>Theropoda</taxon>
        <taxon>Coelurosauria</taxon>
        <taxon>Aves</taxon>
        <taxon>Neognathae</taxon>
        <taxon>Neoaves</taxon>
        <taxon>Telluraves</taxon>
        <taxon>Australaves</taxon>
        <taxon>Passeriformes</taxon>
        <taxon>Pipridae</taxon>
        <taxon>Pipra</taxon>
    </lineage>
</organism>
<evidence type="ECO:0000313" key="3">
    <source>
        <dbReference type="RefSeq" id="XP_039234776.1"/>
    </source>
</evidence>
<feature type="region of interest" description="Disordered" evidence="1">
    <location>
        <begin position="385"/>
        <end position="418"/>
    </location>
</feature>
<feature type="region of interest" description="Disordered" evidence="1">
    <location>
        <begin position="1"/>
        <end position="53"/>
    </location>
</feature>
<evidence type="ECO:0000313" key="2">
    <source>
        <dbReference type="Proteomes" id="UP000504627"/>
    </source>
</evidence>
<feature type="compositionally biased region" description="Basic and acidic residues" evidence="1">
    <location>
        <begin position="615"/>
        <end position="624"/>
    </location>
</feature>
<sequence length="985" mass="108376">MAGRRFSLCRVLRRKKKTGDPGTSPAQQPEEMQQVQPLQEDPGRVQTEEQDHAHGRFHRAAQAFLKFLGIRRTKTGRTPTEVMAQPDPMPKELKAKPDVGTVSTDGTATCDTAVTDELMNTDSKPVQRLADAPSLDFVEESVVSAQVAVEPDRGMEQRPPRVPKLAWLKEGEEESPGPAPAQHPEDVEQFQPLQEEPGRVQTEEQDRAHGRFHRAAQAFLKFLGIRRRKTGRTPTEVMAQPDPTPKELKAKPDVGTVSTDGTATCDTAVTDELMNTDSKPVQRLADAPSLDFVEESVVSAQVAVEPDRGMEQRPPRVPKLAWLKEGEEESPGPAPAQHPEDVEQFQPLQEDPGQVQTEEQDHAHGRFHRAAQAFLKFLGIRRTKTGRTPTEVMAQPDPMPKELKAKPDVGTVSTDGTATCDTAVTDELMNTDSKPVQRLADAPSLDFVEESVVSAQVAVEPDRGMEQRPPRVPKLAWLKEGEEESPGPAPAQHPEDVEQFQPLQEEPGRVQTEEQDRAHGRFHRAAQAFLKFLGIRRTKTGRTPTEVMAQPDPTPKELKAKPDVGTVSTDGTATCDTAVTDELMNTDSTPVQRLADAPSLDFVEESVVSAQVAVEPDRGMEQRPPRVPKLAWLKEGEEESPGPAPAQHPEDVEQFQPLQEEPGRVQTEEQDRAHGRFHRTAQAFLKFLGIRRTKTGRTPTEVMAQPDPTPKELKAKPDVGTVSTDGTATCDTAVTDELMNTDSTPVQRLADAPSLDFVEESVVSAQVAMEPDRGMEQRPPRVPKLAWLKEGEEESPGPAPAQHPEDVEQFQPLQEDPGQVRKEEQDRARGRFHRAAQAFLKFLGIRRTKTGRTPTEVMAQPDPTPKELKAKPDVGTVSTDGTATCDTAVTDELMNTDSTPVQHLADAPSLDFVEESVASAQVAVEPDRGMEQRPPRVPKLAWLKEGEEESPGPAPAQHPEDVEQFQPLQEGEWQSWATGLVAAAT</sequence>
<reference evidence="3" key="1">
    <citation type="submission" date="2025-08" db="UniProtKB">
        <authorList>
            <consortium name="RefSeq"/>
        </authorList>
    </citation>
    <scope>IDENTIFICATION</scope>
    <source>
        <tissue evidence="3">Muscle</tissue>
    </source>
</reference>
<feature type="compositionally biased region" description="Basic and acidic residues" evidence="1">
    <location>
        <begin position="770"/>
        <end position="779"/>
    </location>
</feature>
<keyword evidence="2" id="KW-1185">Reference proteome</keyword>
<feature type="compositionally biased region" description="Basic and acidic residues" evidence="1">
    <location>
        <begin position="506"/>
        <end position="519"/>
    </location>
</feature>
<feature type="region of interest" description="Disordered" evidence="1">
    <location>
        <begin position="923"/>
        <end position="985"/>
    </location>
</feature>
<feature type="region of interest" description="Disordered" evidence="1">
    <location>
        <begin position="854"/>
        <end position="882"/>
    </location>
</feature>
<accession>A0A7R5K1D5</accession>
<feature type="region of interest" description="Disordered" evidence="1">
    <location>
        <begin position="540"/>
        <end position="573"/>
    </location>
</feature>
<feature type="region of interest" description="Disordered" evidence="1">
    <location>
        <begin position="476"/>
        <end position="519"/>
    </location>
</feature>
<feature type="compositionally biased region" description="Basic and acidic residues" evidence="1">
    <location>
        <begin position="818"/>
        <end position="829"/>
    </location>
</feature>
<feature type="region of interest" description="Disordered" evidence="1">
    <location>
        <begin position="614"/>
        <end position="676"/>
    </location>
</feature>